<keyword evidence="3" id="KW-1185">Reference proteome</keyword>
<dbReference type="EMBL" id="CP002345">
    <property type="protein sequence ID" value="ADQ78938.1"/>
    <property type="molecule type" value="Genomic_DNA"/>
</dbReference>
<dbReference type="KEGG" id="ppn:Palpr_0784"/>
<protein>
    <submittedName>
        <fullName evidence="2">Iron-sulfur cluster-binding protein</fullName>
    </submittedName>
</protein>
<feature type="domain" description="4Fe-4S ferredoxin-type" evidence="1">
    <location>
        <begin position="4"/>
        <end position="33"/>
    </location>
</feature>
<name>E4T2J4_PALPW</name>
<accession>E4T2J4</accession>
<dbReference type="InterPro" id="IPR017896">
    <property type="entry name" value="4Fe4S_Fe-S-bd"/>
</dbReference>
<feature type="domain" description="4Fe-4S ferredoxin-type" evidence="1">
    <location>
        <begin position="34"/>
        <end position="63"/>
    </location>
</feature>
<dbReference type="PANTHER" id="PTHR42895:SF1">
    <property type="entry name" value="IRON-SULFUR CLUSTER PROTEIN"/>
    <property type="match status" value="1"/>
</dbReference>
<dbReference type="OrthoDB" id="9795268at2"/>
<proteinExistence type="predicted"/>
<dbReference type="InterPro" id="IPR052911">
    <property type="entry name" value="Corrinoid_activation_enz"/>
</dbReference>
<reference evidence="2 3" key="2">
    <citation type="journal article" date="2011" name="Stand. Genomic Sci.">
        <title>Complete genome sequence of Paludibacter propionicigenes type strain (WB4).</title>
        <authorList>
            <person name="Gronow S."/>
            <person name="Munk C."/>
            <person name="Lapidus A."/>
            <person name="Nolan M."/>
            <person name="Lucas S."/>
            <person name="Hammon N."/>
            <person name="Deshpande S."/>
            <person name="Cheng J.F."/>
            <person name="Tapia R."/>
            <person name="Han C."/>
            <person name="Goodwin L."/>
            <person name="Pitluck S."/>
            <person name="Liolios K."/>
            <person name="Ivanova N."/>
            <person name="Mavromatis K."/>
            <person name="Mikhailova N."/>
            <person name="Pati A."/>
            <person name="Chen A."/>
            <person name="Palaniappan K."/>
            <person name="Land M."/>
            <person name="Hauser L."/>
            <person name="Chang Y.J."/>
            <person name="Jeffries C.D."/>
            <person name="Brambilla E."/>
            <person name="Rohde M."/>
            <person name="Goker M."/>
            <person name="Detter J.C."/>
            <person name="Woyke T."/>
            <person name="Bristow J."/>
            <person name="Eisen J.A."/>
            <person name="Markowitz V."/>
            <person name="Hugenholtz P."/>
            <person name="Kyrpides N.C."/>
            <person name="Klenk H.P."/>
        </authorList>
    </citation>
    <scope>NUCLEOTIDE SEQUENCE [LARGE SCALE GENOMIC DNA]</scope>
    <source>
        <strain evidence="3">DSM 17365 / JCM 13257 / WB4</strain>
    </source>
</reference>
<dbReference type="SUPFAM" id="SSF54862">
    <property type="entry name" value="4Fe-4S ferredoxins"/>
    <property type="match status" value="1"/>
</dbReference>
<dbReference type="STRING" id="694427.Palpr_0784"/>
<dbReference type="Proteomes" id="UP000008718">
    <property type="component" value="Chromosome"/>
</dbReference>
<evidence type="ECO:0000259" key="1">
    <source>
        <dbReference type="PROSITE" id="PS51379"/>
    </source>
</evidence>
<dbReference type="Pfam" id="PF13237">
    <property type="entry name" value="Fer4_10"/>
    <property type="match status" value="1"/>
</dbReference>
<dbReference type="RefSeq" id="WP_013444307.1">
    <property type="nucleotide sequence ID" value="NC_014734.1"/>
</dbReference>
<dbReference type="PROSITE" id="PS51379">
    <property type="entry name" value="4FE4S_FER_2"/>
    <property type="match status" value="2"/>
</dbReference>
<evidence type="ECO:0000313" key="2">
    <source>
        <dbReference type="EMBL" id="ADQ78938.1"/>
    </source>
</evidence>
<dbReference type="Gene3D" id="3.30.70.20">
    <property type="match status" value="1"/>
</dbReference>
<dbReference type="PANTHER" id="PTHR42895">
    <property type="entry name" value="IRON-SULFUR CLUSTER-BINDING PROTEIN-RELATED"/>
    <property type="match status" value="1"/>
</dbReference>
<dbReference type="AlphaFoldDB" id="E4T2J4"/>
<dbReference type="eggNOG" id="COG1145">
    <property type="taxonomic scope" value="Bacteria"/>
</dbReference>
<organism evidence="2 3">
    <name type="scientific">Paludibacter propionicigenes (strain DSM 17365 / JCM 13257 / WB4)</name>
    <dbReference type="NCBI Taxonomy" id="694427"/>
    <lineage>
        <taxon>Bacteria</taxon>
        <taxon>Pseudomonadati</taxon>
        <taxon>Bacteroidota</taxon>
        <taxon>Bacteroidia</taxon>
        <taxon>Bacteroidales</taxon>
        <taxon>Paludibacteraceae</taxon>
        <taxon>Paludibacter</taxon>
    </lineage>
</organism>
<evidence type="ECO:0000313" key="3">
    <source>
        <dbReference type="Proteomes" id="UP000008718"/>
    </source>
</evidence>
<dbReference type="HOGENOM" id="CLU_074768_0_0_10"/>
<gene>
    <name evidence="2" type="ordered locus">Palpr_0784</name>
</gene>
<sequence length="296" mass="32054">MKRTIIKIDEDLCNGCEACVSGCHEGALQMIDGKARMVSELFCDGLGACIGDCPVGAITLEEREAEAYDEIATIERMIPKGEKTIIAHLKHLKDHGEIEYLKQGVSYLRANSVQIDFAQVHNHSGAGCASKPASAVQHSHGGGCPGSREMSFAPAAPQAFKMASADVQSPSQLRQWPVQLHLLNPEAGYFRGADVVLAADCVAYSFADFHNRFLTGKILAIACPKLDSNQEMYVEKLKNMIVYSTINTLTVVIMEVPCCGGLFRLAQKAVAESGCKIPVKLVVIGTRGDVLKEEWV</sequence>
<reference key="1">
    <citation type="submission" date="2010-11" db="EMBL/GenBank/DDBJ databases">
        <title>The complete genome of Paludibacter propionicigenes DSM 17365.</title>
        <authorList>
            <consortium name="US DOE Joint Genome Institute (JGI-PGF)"/>
            <person name="Lucas S."/>
            <person name="Copeland A."/>
            <person name="Lapidus A."/>
            <person name="Bruce D."/>
            <person name="Goodwin L."/>
            <person name="Pitluck S."/>
            <person name="Kyrpides N."/>
            <person name="Mavromatis K."/>
            <person name="Ivanova N."/>
            <person name="Munk A.C."/>
            <person name="Brettin T."/>
            <person name="Detter J.C."/>
            <person name="Han C."/>
            <person name="Tapia R."/>
            <person name="Land M."/>
            <person name="Hauser L."/>
            <person name="Markowitz V."/>
            <person name="Cheng J.-F."/>
            <person name="Hugenholtz P."/>
            <person name="Woyke T."/>
            <person name="Wu D."/>
            <person name="Gronow S."/>
            <person name="Wellnitz S."/>
            <person name="Brambilla E."/>
            <person name="Klenk H.-P."/>
            <person name="Eisen J.A."/>
        </authorList>
    </citation>
    <scope>NUCLEOTIDE SEQUENCE</scope>
    <source>
        <strain>WB4</strain>
    </source>
</reference>